<evidence type="ECO:0000256" key="5">
    <source>
        <dbReference type="ARBA" id="ARBA00022989"/>
    </source>
</evidence>
<keyword evidence="2" id="KW-0813">Transport</keyword>
<dbReference type="RefSeq" id="WP_132129610.1">
    <property type="nucleotide sequence ID" value="NZ_CP042432.1"/>
</dbReference>
<comment type="caution">
    <text evidence="9">The sequence shown here is derived from an EMBL/GenBank/DDBJ whole genome shotgun (WGS) entry which is preliminary data.</text>
</comment>
<dbReference type="NCBIfam" id="TIGR00791">
    <property type="entry name" value="gntP"/>
    <property type="match status" value="1"/>
</dbReference>
<dbReference type="EMBL" id="SMAD01000007">
    <property type="protein sequence ID" value="TCS86605.1"/>
    <property type="molecule type" value="Genomic_DNA"/>
</dbReference>
<evidence type="ECO:0000256" key="2">
    <source>
        <dbReference type="ARBA" id="ARBA00022448"/>
    </source>
</evidence>
<dbReference type="PANTHER" id="PTHR30354:SF22">
    <property type="entry name" value="HIGH-AFFINITY GLUCONATE TRANSPORTER"/>
    <property type="match status" value="1"/>
</dbReference>
<evidence type="ECO:0000256" key="4">
    <source>
        <dbReference type="ARBA" id="ARBA00022692"/>
    </source>
</evidence>
<feature type="transmembrane region" description="Helical" evidence="8">
    <location>
        <begin position="412"/>
        <end position="436"/>
    </location>
</feature>
<feature type="transmembrane region" description="Helical" evidence="8">
    <location>
        <begin position="30"/>
        <end position="50"/>
    </location>
</feature>
<evidence type="ECO:0000313" key="9">
    <source>
        <dbReference type="EMBL" id="TCS86605.1"/>
    </source>
</evidence>
<feature type="transmembrane region" description="Helical" evidence="8">
    <location>
        <begin position="218"/>
        <end position="241"/>
    </location>
</feature>
<organism evidence="9 10">
    <name type="scientific">Anseongella ginsenosidimutans</name>
    <dbReference type="NCBI Taxonomy" id="496056"/>
    <lineage>
        <taxon>Bacteria</taxon>
        <taxon>Pseudomonadati</taxon>
        <taxon>Bacteroidota</taxon>
        <taxon>Sphingobacteriia</taxon>
        <taxon>Sphingobacteriales</taxon>
        <taxon>Sphingobacteriaceae</taxon>
        <taxon>Anseongella</taxon>
    </lineage>
</organism>
<feature type="transmembrane region" description="Helical" evidence="8">
    <location>
        <begin position="174"/>
        <end position="197"/>
    </location>
</feature>
<name>A0A4R3KSD4_9SPHI</name>
<feature type="transmembrane region" description="Helical" evidence="8">
    <location>
        <begin position="96"/>
        <end position="129"/>
    </location>
</feature>
<reference evidence="9 10" key="1">
    <citation type="submission" date="2019-03" db="EMBL/GenBank/DDBJ databases">
        <title>Genomic Encyclopedia of Type Strains, Phase IV (KMG-IV): sequencing the most valuable type-strain genomes for metagenomic binning, comparative biology and taxonomic classification.</title>
        <authorList>
            <person name="Goeker M."/>
        </authorList>
    </citation>
    <scope>NUCLEOTIDE SEQUENCE [LARGE SCALE GENOMIC DNA]</scope>
    <source>
        <strain evidence="9 10">DSM 21100</strain>
    </source>
</reference>
<dbReference type="InterPro" id="IPR003474">
    <property type="entry name" value="Glcn_transporter"/>
</dbReference>
<accession>A0A4R3KSD4</accession>
<keyword evidence="4 8" id="KW-0812">Transmembrane</keyword>
<keyword evidence="10" id="KW-1185">Reference proteome</keyword>
<comment type="similarity">
    <text evidence="7">Belongs to the GntP permease family.</text>
</comment>
<evidence type="ECO:0000256" key="3">
    <source>
        <dbReference type="ARBA" id="ARBA00022475"/>
    </source>
</evidence>
<dbReference type="OrthoDB" id="9787129at2"/>
<dbReference type="Proteomes" id="UP000295807">
    <property type="component" value="Unassembled WGS sequence"/>
</dbReference>
<feature type="transmembrane region" description="Helical" evidence="8">
    <location>
        <begin position="377"/>
        <end position="400"/>
    </location>
</feature>
<feature type="transmembrane region" description="Helical" evidence="8">
    <location>
        <begin position="57"/>
        <end position="76"/>
    </location>
</feature>
<dbReference type="AlphaFoldDB" id="A0A4R3KSD4"/>
<proteinExistence type="inferred from homology"/>
<keyword evidence="6 8" id="KW-0472">Membrane</keyword>
<sequence length="437" mass="45682">MPLIILLAGITLLVILILWARLNAFLAFLLVSILVGLLLGLELPVVLAAIQKGMGDTLGGLVIIIGFGAILGKLVADSGAAQRIASWLRQVFGKRYLVWAFVMAGFIVGIPLFYGVGFVLMVPLVFTIAARYNIPAVYLGVPMLAALSVTHGFLPPHPGPAALVGLFGANMGATLLYGTLIGIPAIILAGPVFGLSLKKYRASPLKTFVAEEMPVASLPGIGGSLLTAFLPVILIAAGSLAGFYLPGGSSLRGVLTGLGDPAMAMILAVLFAMYILGFRRGRKMQELMGMLSSAVADIAMILLIIAGAGALKAILDESGISLYLAEYLGRMDMHPLLLAWSISAVIRICVGSATVAALTTAGIMAPVIIVTGADPNLMVLATGAGSLIFSHVNDSGFWLFKEYFNLSVKETLLTWSVMETIIAFSGLAGVMVLDLII</sequence>
<evidence type="ECO:0000256" key="8">
    <source>
        <dbReference type="SAM" id="Phobius"/>
    </source>
</evidence>
<feature type="transmembrane region" description="Helical" evidence="8">
    <location>
        <begin position="261"/>
        <end position="278"/>
    </location>
</feature>
<gene>
    <name evidence="9" type="ORF">EDD80_107138</name>
</gene>
<dbReference type="Pfam" id="PF02447">
    <property type="entry name" value="GntP_permease"/>
    <property type="match status" value="1"/>
</dbReference>
<keyword evidence="3" id="KW-1003">Cell membrane</keyword>
<feature type="transmembrane region" description="Helical" evidence="8">
    <location>
        <begin position="136"/>
        <end position="154"/>
    </location>
</feature>
<dbReference type="GO" id="GO:0015128">
    <property type="term" value="F:gluconate transmembrane transporter activity"/>
    <property type="evidence" value="ECO:0007669"/>
    <property type="project" value="InterPro"/>
</dbReference>
<feature type="transmembrane region" description="Helical" evidence="8">
    <location>
        <begin position="335"/>
        <end position="365"/>
    </location>
</feature>
<dbReference type="GO" id="GO:0005886">
    <property type="term" value="C:plasma membrane"/>
    <property type="evidence" value="ECO:0007669"/>
    <property type="project" value="UniProtKB-SubCell"/>
</dbReference>
<protein>
    <submittedName>
        <fullName evidence="9">Gnt-I system high-affinity gluconate transporter</fullName>
    </submittedName>
</protein>
<dbReference type="PIRSF" id="PIRSF002746">
    <property type="entry name" value="Gluconate_transporter"/>
    <property type="match status" value="1"/>
</dbReference>
<evidence type="ECO:0000256" key="6">
    <source>
        <dbReference type="ARBA" id="ARBA00023136"/>
    </source>
</evidence>
<feature type="transmembrane region" description="Helical" evidence="8">
    <location>
        <begin position="290"/>
        <end position="315"/>
    </location>
</feature>
<evidence type="ECO:0000313" key="10">
    <source>
        <dbReference type="Proteomes" id="UP000295807"/>
    </source>
</evidence>
<keyword evidence="5 8" id="KW-1133">Transmembrane helix</keyword>
<evidence type="ECO:0000256" key="7">
    <source>
        <dbReference type="ARBA" id="ARBA00049663"/>
    </source>
</evidence>
<evidence type="ECO:0000256" key="1">
    <source>
        <dbReference type="ARBA" id="ARBA00004651"/>
    </source>
</evidence>
<comment type="subcellular location">
    <subcellularLocation>
        <location evidence="1">Cell membrane</location>
        <topology evidence="1">Multi-pass membrane protein</topology>
    </subcellularLocation>
</comment>
<dbReference type="PANTHER" id="PTHR30354">
    <property type="entry name" value="GNT FAMILY GLUCONATE TRANSPORTER"/>
    <property type="match status" value="1"/>
</dbReference>